<protein>
    <recommendedName>
        <fullName evidence="1">SET domain-containing protein</fullName>
    </recommendedName>
</protein>
<dbReference type="PANTHER" id="PTHR12350:SF19">
    <property type="entry name" value="SET DOMAIN-CONTAINING PROTEIN"/>
    <property type="match status" value="1"/>
</dbReference>
<dbReference type="EMBL" id="MU827800">
    <property type="protein sequence ID" value="KAJ7327710.1"/>
    <property type="molecule type" value="Genomic_DNA"/>
</dbReference>
<comment type="caution">
    <text evidence="2">The sequence shown here is derived from an EMBL/GenBank/DDBJ whole genome shotgun (WGS) entry which is preliminary data.</text>
</comment>
<dbReference type="AlphaFoldDB" id="A0A9W9Y9Q8"/>
<reference evidence="2" key="1">
    <citation type="submission" date="2023-01" db="EMBL/GenBank/DDBJ databases">
        <title>Genome assembly of the deep-sea coral Lophelia pertusa.</title>
        <authorList>
            <person name="Herrera S."/>
            <person name="Cordes E."/>
        </authorList>
    </citation>
    <scope>NUCLEOTIDE SEQUENCE</scope>
    <source>
        <strain evidence="2">USNM1676648</strain>
        <tissue evidence="2">Polyp</tissue>
    </source>
</reference>
<proteinExistence type="predicted"/>
<evidence type="ECO:0000313" key="3">
    <source>
        <dbReference type="Proteomes" id="UP001163046"/>
    </source>
</evidence>
<accession>A0A9W9Y9Q8</accession>
<organism evidence="2 3">
    <name type="scientific">Desmophyllum pertusum</name>
    <dbReference type="NCBI Taxonomy" id="174260"/>
    <lineage>
        <taxon>Eukaryota</taxon>
        <taxon>Metazoa</taxon>
        <taxon>Cnidaria</taxon>
        <taxon>Anthozoa</taxon>
        <taxon>Hexacorallia</taxon>
        <taxon>Scleractinia</taxon>
        <taxon>Caryophylliina</taxon>
        <taxon>Caryophylliidae</taxon>
        <taxon>Desmophyllum</taxon>
    </lineage>
</organism>
<evidence type="ECO:0000313" key="2">
    <source>
        <dbReference type="EMBL" id="KAJ7327710.1"/>
    </source>
</evidence>
<dbReference type="Pfam" id="PF00856">
    <property type="entry name" value="SET"/>
    <property type="match status" value="1"/>
</dbReference>
<dbReference type="Gene3D" id="2.170.270.10">
    <property type="entry name" value="SET domain"/>
    <property type="match status" value="1"/>
</dbReference>
<sequence>MHSTKLAVIEVTDGFLSCQAIDDITAGSFLTDLWGPVLDSPTSHTVQVEKNKHVVPQGVMKYVNHSCQANAKFIYEINKATDLTSLDAGHEVFWHMVATRNIKKGEDITFDYTKTEYDMAQCFQCICGAEKCLGEIKGFKYLSLEQQKVRAGDLSSVITELWNKNS</sequence>
<keyword evidence="3" id="KW-1185">Reference proteome</keyword>
<name>A0A9W9Y9Q8_9CNID</name>
<dbReference type="InterPro" id="IPR046341">
    <property type="entry name" value="SET_dom_sf"/>
</dbReference>
<dbReference type="SUPFAM" id="SSF82199">
    <property type="entry name" value="SET domain"/>
    <property type="match status" value="1"/>
</dbReference>
<dbReference type="InterPro" id="IPR053201">
    <property type="entry name" value="Flavunoidine_N-MTase"/>
</dbReference>
<gene>
    <name evidence="2" type="ORF">OS493_026588</name>
</gene>
<dbReference type="InterPro" id="IPR001214">
    <property type="entry name" value="SET_dom"/>
</dbReference>
<evidence type="ECO:0000259" key="1">
    <source>
        <dbReference type="PROSITE" id="PS50280"/>
    </source>
</evidence>
<dbReference type="CDD" id="cd08161">
    <property type="entry name" value="SET"/>
    <property type="match status" value="1"/>
</dbReference>
<dbReference type="PANTHER" id="PTHR12350">
    <property type="entry name" value="HISTONE-LYSINE N-METHYLTRANSFERASE-RELATED"/>
    <property type="match status" value="1"/>
</dbReference>
<feature type="domain" description="SET" evidence="1">
    <location>
        <begin position="2"/>
        <end position="113"/>
    </location>
</feature>
<dbReference type="PROSITE" id="PS50280">
    <property type="entry name" value="SET"/>
    <property type="match status" value="1"/>
</dbReference>
<dbReference type="Proteomes" id="UP001163046">
    <property type="component" value="Unassembled WGS sequence"/>
</dbReference>
<dbReference type="OrthoDB" id="308383at2759"/>